<accession>A0ABR1GMB7</accession>
<evidence type="ECO:0000313" key="4">
    <source>
        <dbReference type="Proteomes" id="UP001498476"/>
    </source>
</evidence>
<comment type="caution">
    <text evidence="3">The sequence shown here is derived from an EMBL/GenBank/DDBJ whole genome shotgun (WGS) entry which is preliminary data.</text>
</comment>
<dbReference type="InterPro" id="IPR024527">
    <property type="entry name" value="Eisosome1"/>
</dbReference>
<proteinExistence type="predicted"/>
<feature type="region of interest" description="Disordered" evidence="2">
    <location>
        <begin position="1"/>
        <end position="45"/>
    </location>
</feature>
<keyword evidence="1" id="KW-0175">Coiled coil</keyword>
<dbReference type="PANTHER" id="PTHR28298:SF1">
    <property type="entry name" value="EISOSOME PROTEIN 1"/>
    <property type="match status" value="1"/>
</dbReference>
<dbReference type="Pfam" id="PF12757">
    <property type="entry name" value="Eisosome1"/>
    <property type="match status" value="1"/>
</dbReference>
<dbReference type="EMBL" id="JAZAVJ010000272">
    <property type="protein sequence ID" value="KAK7402945.1"/>
    <property type="molecule type" value="Genomic_DNA"/>
</dbReference>
<feature type="region of interest" description="Disordered" evidence="2">
    <location>
        <begin position="322"/>
        <end position="344"/>
    </location>
</feature>
<feature type="compositionally biased region" description="Basic and acidic residues" evidence="2">
    <location>
        <begin position="547"/>
        <end position="560"/>
    </location>
</feature>
<feature type="compositionally biased region" description="Basic and acidic residues" evidence="2">
    <location>
        <begin position="697"/>
        <end position="714"/>
    </location>
</feature>
<protein>
    <submittedName>
        <fullName evidence="3">Eisosome assembly protein</fullName>
    </submittedName>
</protein>
<feature type="coiled-coil region" evidence="1">
    <location>
        <begin position="280"/>
        <end position="307"/>
    </location>
</feature>
<dbReference type="PANTHER" id="PTHR28298">
    <property type="entry name" value="EISOSOME PROTEIN 1"/>
    <property type="match status" value="1"/>
</dbReference>
<feature type="compositionally biased region" description="Polar residues" evidence="2">
    <location>
        <begin position="127"/>
        <end position="142"/>
    </location>
</feature>
<keyword evidence="4" id="KW-1185">Reference proteome</keyword>
<gene>
    <name evidence="3" type="primary">EIS1</name>
    <name evidence="3" type="ORF">QQX98_011297</name>
</gene>
<evidence type="ECO:0000256" key="2">
    <source>
        <dbReference type="SAM" id="MobiDB-lite"/>
    </source>
</evidence>
<name>A0ABR1GMB7_9HYPO</name>
<feature type="compositionally biased region" description="Polar residues" evidence="2">
    <location>
        <begin position="632"/>
        <end position="643"/>
    </location>
</feature>
<feature type="compositionally biased region" description="Polar residues" evidence="2">
    <location>
        <begin position="1"/>
        <end position="15"/>
    </location>
</feature>
<feature type="compositionally biased region" description="Basic and acidic residues" evidence="2">
    <location>
        <begin position="331"/>
        <end position="344"/>
    </location>
</feature>
<dbReference type="Proteomes" id="UP001498476">
    <property type="component" value="Unassembled WGS sequence"/>
</dbReference>
<reference evidence="3 4" key="1">
    <citation type="journal article" date="2025" name="Microbiol. Resour. Announc.">
        <title>Draft genome sequences for Neonectria magnoliae and Neonectria punicea, canker pathogens of Liriodendron tulipifera and Acer saccharum in West Virginia.</title>
        <authorList>
            <person name="Petronek H.M."/>
            <person name="Kasson M.T."/>
            <person name="Metheny A.M."/>
            <person name="Stauder C.M."/>
            <person name="Lovett B."/>
            <person name="Lynch S.C."/>
            <person name="Garnas J.R."/>
            <person name="Kasson L.R."/>
            <person name="Stajich J.E."/>
        </authorList>
    </citation>
    <scope>NUCLEOTIDE SEQUENCE [LARGE SCALE GENOMIC DNA]</scope>
    <source>
        <strain evidence="3 4">NRRL 64653</strain>
    </source>
</reference>
<sequence length="714" mass="78298">MIQTPSPTAPGNNSGRLKYADPRDLPSYPSSGLRPDGAAASAAASLGWSNQKPIEAWKPGKLSSASAAAVLAKDYKMAPPWEPASNSAGHQAALLALGSASTANKVVIPKSPQEGWGSSAASQAFNTNRSNSMRQVHPSTSTKELKGDRSLAAAKGAMSGTRPRAISTPSVPPARDSYPLESMAASNALSGATLAHQASLRSKPSVDNGGAVSVTTMTRSMFTSQPPVKPEVDERQNNEKLHASAVAMARQIYNQQQKMADQTKDTDDLDSGSLQTKPHINLQEAAYKQAQERLAKLENEHQKTREFNDYYGNTPAIRHRFSLSSKLRRRSSSDGDLNDRQQTERIRQQMSLFTNKLSEVDEQKRKKDRDMLLAVAQRNVTARLQGMDQKVYNETGQVNPTLLTEWELKANQVAYANHASRTENKGKVDIGGGNFMDPKEVDAIATKRVQPVLDDINEKAAVERERLAVLKMEEETRKAELEKGKVRDREIKEITRKLKEQDKEEEKAKKAEAKAAKAEEKRQAKEEKRTLKPESAVPADDDADDQESIRGLETHDEPATERPTTAAIDTDTTNMESERRKSNDSAKSPSSKVKGWIKQRFSRGKSMSETEKQSDKRRGFVGGATLRDSEPNRSTASLDNRPSSMRDVALAGRTPGLDANEVDSLRDSRGVSPISSGTSSPDCVMTPPRPIGGQVVRDSHSPSRDSRFREMMDQ</sequence>
<evidence type="ECO:0000256" key="1">
    <source>
        <dbReference type="SAM" id="Coils"/>
    </source>
</evidence>
<feature type="compositionally biased region" description="Basic and acidic residues" evidence="2">
    <location>
        <begin position="497"/>
        <end position="532"/>
    </location>
</feature>
<feature type="region of interest" description="Disordered" evidence="2">
    <location>
        <begin position="127"/>
        <end position="178"/>
    </location>
</feature>
<organism evidence="3 4">
    <name type="scientific">Neonectria punicea</name>
    <dbReference type="NCBI Taxonomy" id="979145"/>
    <lineage>
        <taxon>Eukaryota</taxon>
        <taxon>Fungi</taxon>
        <taxon>Dikarya</taxon>
        <taxon>Ascomycota</taxon>
        <taxon>Pezizomycotina</taxon>
        <taxon>Sordariomycetes</taxon>
        <taxon>Hypocreomycetidae</taxon>
        <taxon>Hypocreales</taxon>
        <taxon>Nectriaceae</taxon>
        <taxon>Neonectria</taxon>
    </lineage>
</organism>
<feature type="region of interest" description="Disordered" evidence="2">
    <location>
        <begin position="497"/>
        <end position="714"/>
    </location>
</feature>
<feature type="compositionally biased region" description="Basic and acidic residues" evidence="2">
    <location>
        <begin position="606"/>
        <end position="618"/>
    </location>
</feature>
<evidence type="ECO:0000313" key="3">
    <source>
        <dbReference type="EMBL" id="KAK7402945.1"/>
    </source>
</evidence>